<dbReference type="Pfam" id="PF03943">
    <property type="entry name" value="TAP_C"/>
    <property type="match status" value="1"/>
</dbReference>
<feature type="domain" description="TAP-C" evidence="9">
    <location>
        <begin position="809"/>
        <end position="862"/>
    </location>
</feature>
<dbReference type="GO" id="GO:0003727">
    <property type="term" value="F:single-stranded RNA binding"/>
    <property type="evidence" value="ECO:0007669"/>
    <property type="project" value="EnsemblMetazoa"/>
</dbReference>
<dbReference type="GO" id="GO:0090571">
    <property type="term" value="C:RNA polymerase II transcription repressor complex"/>
    <property type="evidence" value="ECO:0007669"/>
    <property type="project" value="EnsemblMetazoa"/>
</dbReference>
<dbReference type="GO" id="GO:0005737">
    <property type="term" value="C:cytoplasm"/>
    <property type="evidence" value="ECO:0007669"/>
    <property type="project" value="EnsemblMetazoa"/>
</dbReference>
<dbReference type="InterPro" id="IPR009060">
    <property type="entry name" value="UBA-like_sf"/>
</dbReference>
<dbReference type="Gene3D" id="3.80.10.10">
    <property type="entry name" value="Ribonuclease Inhibitor"/>
    <property type="match status" value="2"/>
</dbReference>
<dbReference type="KEGG" id="der:6544230"/>
<gene>
    <name evidence="10" type="primary">Dere\GG15872</name>
    <name evidence="10" type="synonym">dere_GLEANR_15907</name>
    <name evidence="10" type="synonym">GG15872</name>
    <name evidence="10" type="ORF">Dere_GG15872</name>
</gene>
<evidence type="ECO:0000256" key="4">
    <source>
        <dbReference type="ARBA" id="ARBA00022614"/>
    </source>
</evidence>
<dbReference type="GO" id="GO:0005654">
    <property type="term" value="C:nucleoplasm"/>
    <property type="evidence" value="ECO:0007669"/>
    <property type="project" value="EnsemblMetazoa"/>
</dbReference>
<protein>
    <recommendedName>
        <fullName evidence="12">NTF2 domain-containing protein</fullName>
    </recommendedName>
</protein>
<evidence type="ECO:0000256" key="2">
    <source>
        <dbReference type="ARBA" id="ARBA00009285"/>
    </source>
</evidence>
<reference evidence="10 11" key="1">
    <citation type="journal article" date="2007" name="Nature">
        <title>Evolution of genes and genomes on the Drosophila phylogeny.</title>
        <authorList>
            <consortium name="Drosophila 12 Genomes Consortium"/>
            <person name="Clark A.G."/>
            <person name="Eisen M.B."/>
            <person name="Smith D.R."/>
            <person name="Bergman C.M."/>
            <person name="Oliver B."/>
            <person name="Markow T.A."/>
            <person name="Kaufman T.C."/>
            <person name="Kellis M."/>
            <person name="Gelbart W."/>
            <person name="Iyer V.N."/>
            <person name="Pollard D.A."/>
            <person name="Sackton T.B."/>
            <person name="Larracuente A.M."/>
            <person name="Singh N.D."/>
            <person name="Abad J.P."/>
            <person name="Abt D.N."/>
            <person name="Adryan B."/>
            <person name="Aguade M."/>
            <person name="Akashi H."/>
            <person name="Anderson W.W."/>
            <person name="Aquadro C.F."/>
            <person name="Ardell D.H."/>
            <person name="Arguello R."/>
            <person name="Artieri C.G."/>
            <person name="Barbash D.A."/>
            <person name="Barker D."/>
            <person name="Barsanti P."/>
            <person name="Batterham P."/>
            <person name="Batzoglou S."/>
            <person name="Begun D."/>
            <person name="Bhutkar A."/>
            <person name="Blanco E."/>
            <person name="Bosak S.A."/>
            <person name="Bradley R.K."/>
            <person name="Brand A.D."/>
            <person name="Brent M.R."/>
            <person name="Brooks A.N."/>
            <person name="Brown R.H."/>
            <person name="Butlin R.K."/>
            <person name="Caggese C."/>
            <person name="Calvi B.R."/>
            <person name="Bernardo de Carvalho A."/>
            <person name="Caspi A."/>
            <person name="Castrezana S."/>
            <person name="Celniker S.E."/>
            <person name="Chang J.L."/>
            <person name="Chapple C."/>
            <person name="Chatterji S."/>
            <person name="Chinwalla A."/>
            <person name="Civetta A."/>
            <person name="Clifton S.W."/>
            <person name="Comeron J.M."/>
            <person name="Costello J.C."/>
            <person name="Coyne J.A."/>
            <person name="Daub J."/>
            <person name="David R.G."/>
            <person name="Delcher A.L."/>
            <person name="Delehaunty K."/>
            <person name="Do C.B."/>
            <person name="Ebling H."/>
            <person name="Edwards K."/>
            <person name="Eickbush T."/>
            <person name="Evans J.D."/>
            <person name="Filipski A."/>
            <person name="Findeiss S."/>
            <person name="Freyhult E."/>
            <person name="Fulton L."/>
            <person name="Fulton R."/>
            <person name="Garcia A.C."/>
            <person name="Gardiner A."/>
            <person name="Garfield D.A."/>
            <person name="Garvin B.E."/>
            <person name="Gibson G."/>
            <person name="Gilbert D."/>
            <person name="Gnerre S."/>
            <person name="Godfrey J."/>
            <person name="Good R."/>
            <person name="Gotea V."/>
            <person name="Gravely B."/>
            <person name="Greenberg A.J."/>
            <person name="Griffiths-Jones S."/>
            <person name="Gross S."/>
            <person name="Guigo R."/>
            <person name="Gustafson E.A."/>
            <person name="Haerty W."/>
            <person name="Hahn M.W."/>
            <person name="Halligan D.L."/>
            <person name="Halpern A.L."/>
            <person name="Halter G.M."/>
            <person name="Han M.V."/>
            <person name="Heger A."/>
            <person name="Hillier L."/>
            <person name="Hinrichs A.S."/>
            <person name="Holmes I."/>
            <person name="Hoskins R.A."/>
            <person name="Hubisz M.J."/>
            <person name="Hultmark D."/>
            <person name="Huntley M.A."/>
            <person name="Jaffe D.B."/>
            <person name="Jagadeeshan S."/>
            <person name="Jeck W.R."/>
            <person name="Johnson J."/>
            <person name="Jones C.D."/>
            <person name="Jordan W.C."/>
            <person name="Karpen G.H."/>
            <person name="Kataoka E."/>
            <person name="Keightley P.D."/>
            <person name="Kheradpour P."/>
            <person name="Kirkness E.F."/>
            <person name="Koerich L.B."/>
            <person name="Kristiansen K."/>
            <person name="Kudrna D."/>
            <person name="Kulathinal R.J."/>
            <person name="Kumar S."/>
            <person name="Kwok R."/>
            <person name="Lander E."/>
            <person name="Langley C.H."/>
            <person name="Lapoint R."/>
            <person name="Lazzaro B.P."/>
            <person name="Lee S.J."/>
            <person name="Levesque L."/>
            <person name="Li R."/>
            <person name="Lin C.F."/>
            <person name="Lin M.F."/>
            <person name="Lindblad-Toh K."/>
            <person name="Llopart A."/>
            <person name="Long M."/>
            <person name="Low L."/>
            <person name="Lozovsky E."/>
            <person name="Lu J."/>
            <person name="Luo M."/>
            <person name="Machado C.A."/>
            <person name="Makalowski W."/>
            <person name="Marzo M."/>
            <person name="Matsuda M."/>
            <person name="Matzkin L."/>
            <person name="McAllister B."/>
            <person name="McBride C.S."/>
            <person name="McKernan B."/>
            <person name="McKernan K."/>
            <person name="Mendez-Lago M."/>
            <person name="Minx P."/>
            <person name="Mollenhauer M.U."/>
            <person name="Montooth K."/>
            <person name="Mount S.M."/>
            <person name="Mu X."/>
            <person name="Myers E."/>
            <person name="Negre B."/>
            <person name="Newfeld S."/>
            <person name="Nielsen R."/>
            <person name="Noor M.A."/>
            <person name="O'Grady P."/>
            <person name="Pachter L."/>
            <person name="Papaceit M."/>
            <person name="Parisi M.J."/>
            <person name="Parisi M."/>
            <person name="Parts L."/>
            <person name="Pedersen J.S."/>
            <person name="Pesole G."/>
            <person name="Phillippy A.M."/>
            <person name="Ponting C.P."/>
            <person name="Pop M."/>
            <person name="Porcelli D."/>
            <person name="Powell J.R."/>
            <person name="Prohaska S."/>
            <person name="Pruitt K."/>
            <person name="Puig M."/>
            <person name="Quesneville H."/>
            <person name="Ram K.R."/>
            <person name="Rand D."/>
            <person name="Rasmussen M.D."/>
            <person name="Reed L.K."/>
            <person name="Reenan R."/>
            <person name="Reily A."/>
            <person name="Remington K.A."/>
            <person name="Rieger T.T."/>
            <person name="Ritchie M.G."/>
            <person name="Robin C."/>
            <person name="Rogers Y.H."/>
            <person name="Rohde C."/>
            <person name="Rozas J."/>
            <person name="Rubenfield M.J."/>
            <person name="Ruiz A."/>
            <person name="Russo S."/>
            <person name="Salzberg S.L."/>
            <person name="Sanchez-Gracia A."/>
            <person name="Saranga D.J."/>
            <person name="Sato H."/>
            <person name="Schaeffer S.W."/>
            <person name="Schatz M.C."/>
            <person name="Schlenke T."/>
            <person name="Schwartz R."/>
            <person name="Segarra C."/>
            <person name="Singh R.S."/>
            <person name="Sirot L."/>
            <person name="Sirota M."/>
            <person name="Sisneros N.B."/>
            <person name="Smith C.D."/>
            <person name="Smith T.F."/>
            <person name="Spieth J."/>
            <person name="Stage D.E."/>
            <person name="Stark A."/>
            <person name="Stephan W."/>
            <person name="Strausberg R.L."/>
            <person name="Strempel S."/>
            <person name="Sturgill D."/>
            <person name="Sutton G."/>
            <person name="Sutton G.G."/>
            <person name="Tao W."/>
            <person name="Teichmann S."/>
            <person name="Tobari Y.N."/>
            <person name="Tomimura Y."/>
            <person name="Tsolas J.M."/>
            <person name="Valente V.L."/>
            <person name="Venter E."/>
            <person name="Venter J.C."/>
            <person name="Vicario S."/>
            <person name="Vieira F.G."/>
            <person name="Vilella A.J."/>
            <person name="Villasante A."/>
            <person name="Walenz B."/>
            <person name="Wang J."/>
            <person name="Wasserman M."/>
            <person name="Watts T."/>
            <person name="Wilson D."/>
            <person name="Wilson R.K."/>
            <person name="Wing R.A."/>
            <person name="Wolfner M.F."/>
            <person name="Wong A."/>
            <person name="Wong G.K."/>
            <person name="Wu C.I."/>
            <person name="Wu G."/>
            <person name="Yamamoto D."/>
            <person name="Yang H.P."/>
            <person name="Yang S.P."/>
            <person name="Yorke J.A."/>
            <person name="Yoshida K."/>
            <person name="Zdobnov E."/>
            <person name="Zhang P."/>
            <person name="Zhang Y."/>
            <person name="Zimin A.V."/>
            <person name="Baldwin J."/>
            <person name="Abdouelleil A."/>
            <person name="Abdulkadir J."/>
            <person name="Abebe A."/>
            <person name="Abera B."/>
            <person name="Abreu J."/>
            <person name="Acer S.C."/>
            <person name="Aftuck L."/>
            <person name="Alexander A."/>
            <person name="An P."/>
            <person name="Anderson E."/>
            <person name="Anderson S."/>
            <person name="Arachi H."/>
            <person name="Azer M."/>
            <person name="Bachantsang P."/>
            <person name="Barry A."/>
            <person name="Bayul T."/>
            <person name="Berlin A."/>
            <person name="Bessette D."/>
            <person name="Bloom T."/>
            <person name="Blye J."/>
            <person name="Boguslavskiy L."/>
            <person name="Bonnet C."/>
            <person name="Boukhgalter B."/>
            <person name="Bourzgui I."/>
            <person name="Brown A."/>
            <person name="Cahill P."/>
            <person name="Channer S."/>
            <person name="Cheshatsang Y."/>
            <person name="Chuda L."/>
            <person name="Citroen M."/>
            <person name="Collymore A."/>
            <person name="Cooke P."/>
            <person name="Costello M."/>
            <person name="D'Aco K."/>
            <person name="Daza R."/>
            <person name="De Haan G."/>
            <person name="DeGray S."/>
            <person name="DeMaso C."/>
            <person name="Dhargay N."/>
            <person name="Dooley K."/>
            <person name="Dooley E."/>
            <person name="Doricent M."/>
            <person name="Dorje P."/>
            <person name="Dorjee K."/>
            <person name="Dupes A."/>
            <person name="Elong R."/>
            <person name="Falk J."/>
            <person name="Farina A."/>
            <person name="Faro S."/>
            <person name="Ferguson D."/>
            <person name="Fisher S."/>
            <person name="Foley C.D."/>
            <person name="Franke A."/>
            <person name="Friedrich D."/>
            <person name="Gadbois L."/>
            <person name="Gearin G."/>
            <person name="Gearin C.R."/>
            <person name="Giannoukos G."/>
            <person name="Goode T."/>
            <person name="Graham J."/>
            <person name="Grandbois E."/>
            <person name="Grewal S."/>
            <person name="Gyaltsen K."/>
            <person name="Hafez N."/>
            <person name="Hagos B."/>
            <person name="Hall J."/>
            <person name="Henson C."/>
            <person name="Hollinger A."/>
            <person name="Honan T."/>
            <person name="Huard M.D."/>
            <person name="Hughes L."/>
            <person name="Hurhula B."/>
            <person name="Husby M.E."/>
            <person name="Kamat A."/>
            <person name="Kanga B."/>
            <person name="Kashin S."/>
            <person name="Khazanovich D."/>
            <person name="Kisner P."/>
            <person name="Lance K."/>
            <person name="Lara M."/>
            <person name="Lee W."/>
            <person name="Lennon N."/>
            <person name="Letendre F."/>
            <person name="LeVine R."/>
            <person name="Lipovsky A."/>
            <person name="Liu X."/>
            <person name="Liu J."/>
            <person name="Liu S."/>
            <person name="Lokyitsang T."/>
            <person name="Lokyitsang Y."/>
            <person name="Lubonja R."/>
            <person name="Lui A."/>
            <person name="MacDonald P."/>
            <person name="Magnisalis V."/>
            <person name="Maru K."/>
            <person name="Matthews C."/>
            <person name="McCusker W."/>
            <person name="McDonough S."/>
            <person name="Mehta T."/>
            <person name="Meldrim J."/>
            <person name="Meneus L."/>
            <person name="Mihai O."/>
            <person name="Mihalev A."/>
            <person name="Mihova T."/>
            <person name="Mittelman R."/>
            <person name="Mlenga V."/>
            <person name="Montmayeur A."/>
            <person name="Mulrain L."/>
            <person name="Navidi A."/>
            <person name="Naylor J."/>
            <person name="Negash T."/>
            <person name="Nguyen T."/>
            <person name="Nguyen N."/>
            <person name="Nicol R."/>
            <person name="Norbu C."/>
            <person name="Norbu N."/>
            <person name="Novod N."/>
            <person name="O'Neill B."/>
            <person name="Osman S."/>
            <person name="Markiewicz E."/>
            <person name="Oyono O.L."/>
            <person name="Patti C."/>
            <person name="Phunkhang P."/>
            <person name="Pierre F."/>
            <person name="Priest M."/>
            <person name="Raghuraman S."/>
            <person name="Rege F."/>
            <person name="Reyes R."/>
            <person name="Rise C."/>
            <person name="Rogov P."/>
            <person name="Ross K."/>
            <person name="Ryan E."/>
            <person name="Settipalli S."/>
            <person name="Shea T."/>
            <person name="Sherpa N."/>
            <person name="Shi L."/>
            <person name="Shih D."/>
            <person name="Sparrow T."/>
            <person name="Spaulding J."/>
            <person name="Stalker J."/>
            <person name="Stange-Thomann N."/>
            <person name="Stavropoulos S."/>
            <person name="Stone C."/>
            <person name="Strader C."/>
            <person name="Tesfaye S."/>
            <person name="Thomson T."/>
            <person name="Thoulutsang Y."/>
            <person name="Thoulutsang D."/>
            <person name="Topham K."/>
            <person name="Topping I."/>
            <person name="Tsamla T."/>
            <person name="Vassiliev H."/>
            <person name="Vo A."/>
            <person name="Wangchuk T."/>
            <person name="Wangdi T."/>
            <person name="Weiand M."/>
            <person name="Wilkinson J."/>
            <person name="Wilson A."/>
            <person name="Yadav S."/>
            <person name="Young G."/>
            <person name="Yu Q."/>
            <person name="Zembek L."/>
            <person name="Zhong D."/>
            <person name="Zimmer A."/>
            <person name="Zwirko Z."/>
            <person name="Jaffe D.B."/>
            <person name="Alvarez P."/>
            <person name="Brockman W."/>
            <person name="Butler J."/>
            <person name="Chin C."/>
            <person name="Gnerre S."/>
            <person name="Grabherr M."/>
            <person name="Kleber M."/>
            <person name="Mauceli E."/>
            <person name="MacCallum I."/>
        </authorList>
    </citation>
    <scope>NUCLEOTIDE SEQUENCE [LARGE SCALE GENOMIC DNA]</scope>
    <source>
        <strain evidence="10 11">TSC#14021-0224.01</strain>
    </source>
</reference>
<dbReference type="PANTHER" id="PTHR10662">
    <property type="entry name" value="NUCLEAR RNA EXPORT FACTOR"/>
    <property type="match status" value="1"/>
</dbReference>
<dbReference type="SUPFAM" id="SSF54427">
    <property type="entry name" value="NTF2-like"/>
    <property type="match status" value="1"/>
</dbReference>
<dbReference type="AlphaFoldDB" id="B3NHY6"/>
<dbReference type="HOGENOM" id="CLU_016827_0_0_1"/>
<comment type="similarity">
    <text evidence="2">Belongs to the NXF family.</text>
</comment>
<evidence type="ECO:0000313" key="10">
    <source>
        <dbReference type="EMBL" id="EDV52072.2"/>
    </source>
</evidence>
<dbReference type="InterPro" id="IPR030217">
    <property type="entry name" value="NXF_fam"/>
</dbReference>
<dbReference type="Gene3D" id="3.10.450.50">
    <property type="match status" value="1"/>
</dbReference>
<comment type="subcellular location">
    <subcellularLocation>
        <location evidence="1">Nucleus</location>
    </subcellularLocation>
</comment>
<dbReference type="Proteomes" id="UP000008711">
    <property type="component" value="Unassembled WGS sequence"/>
</dbReference>
<dbReference type="InterPro" id="IPR018222">
    <property type="entry name" value="Nuclear_transport_factor_2_euk"/>
</dbReference>
<dbReference type="SUPFAM" id="SSF52058">
    <property type="entry name" value="L domain-like"/>
    <property type="match status" value="2"/>
</dbReference>
<keyword evidence="7" id="KW-0539">Nucleus</keyword>
<dbReference type="SUPFAM" id="SSF46934">
    <property type="entry name" value="UBA-like"/>
    <property type="match status" value="1"/>
</dbReference>
<dbReference type="eggNOG" id="KOG3763">
    <property type="taxonomic scope" value="Eukaryota"/>
</dbReference>
<evidence type="ECO:0000256" key="3">
    <source>
        <dbReference type="ARBA" id="ARBA00022448"/>
    </source>
</evidence>
<feature type="domain" description="NTF2" evidence="8">
    <location>
        <begin position="606"/>
        <end position="779"/>
    </location>
</feature>
<dbReference type="PANTHER" id="PTHR10662:SF22">
    <property type="entry name" value="NUCLEAR RNA EXPORT FACTOR 1"/>
    <property type="match status" value="1"/>
</dbReference>
<sequence length="862" mass="98680">MHPLFGRLTVGNKSGKFFSFAMPNQMRVLDFGDGSMPIQLDYPDSQIFSNCSSYGDRVPGIHWNEITVHHRGRLVYSPNPEQIILDALYQAIDGADFYPVFYQRGKSADTMLARSCKAAIDNLFKQGLSINLERGASIPISIQLGVAQYQRNQISPTFQIARVVTRLMKQLVQRDGVDGLLNLDNFGGHPEFENIVVSLGNPCILMNVCQVILNNDTERFRLNGFILSNNRIRDVRPLTLLANMDYALLDLRGNKIKSADRLCRALEQFRARELLLENNPILKISNFPASIRSLENNFKLVNGKPFNMLHKSVSPLDVEIDLEVDGARLDANNKWKLPEFENSQHWHAFMIPDPIEEFNQEVLFDFFFIRLDPTLSKFYPCYYKYINTEHVFLVRNCFDQIAHLVNNCNLEMTIPTGNRIFRYYLRMNVSTFKQHHVDPEECIQKAVSQCYVTQNRMLNLERFHAKECLKDVVVSLSSPKILTYILSVASRKFMTTCSEIRLCHNKIIVLDGAHVLGMMGGLRAVDLSHNWVQDLACINSLGNLPLKSLVLHGNKLCRNYRLPSEYVRAVKEVFPQLTTLDGVDLQTNPGQSVQKNFLCDTGAYELVGAFLKHYLREFENDELRHNLYKYYSEDSLFTLTCNYSVVQNHQTPKILQRISKYNKHARNLRNKDYSKASDGVFFGSTDIVEILLQLPRVTHDFHSLQTDVMHYDGKVAVIYVAGLLRDEPPSTRTGYGFRTDIGGVLLGFSRQFVVKFDEANLGLGKRARRLKIANERLHITNPSKALIRNAFSVNYPDPSERQVEEDSLDVKDHKLLLFQEVTGLISTWVTSIVEEADWDFERALKLFIQKNADCEIPDLAFA</sequence>
<keyword evidence="6" id="KW-0509">mRNA transport</keyword>
<dbReference type="FunFam" id="3.80.10.10:FF:000816">
    <property type="entry name" value="Nuclear RNA export factor 2"/>
    <property type="match status" value="1"/>
</dbReference>
<dbReference type="GO" id="GO:0140463">
    <property type="term" value="F:chromatin-protein adaptor activity"/>
    <property type="evidence" value="ECO:0007669"/>
    <property type="project" value="EnsemblMetazoa"/>
</dbReference>
<dbReference type="Pfam" id="PF24048">
    <property type="entry name" value="LRR_NXF1-5"/>
    <property type="match status" value="1"/>
</dbReference>
<proteinExistence type="inferred from homology"/>
<keyword evidence="4" id="KW-0433">Leucine-rich repeat</keyword>
<evidence type="ECO:0000259" key="8">
    <source>
        <dbReference type="PROSITE" id="PS50177"/>
    </source>
</evidence>
<evidence type="ECO:0000256" key="1">
    <source>
        <dbReference type="ARBA" id="ARBA00004123"/>
    </source>
</evidence>
<keyword evidence="5" id="KW-0677">Repeat</keyword>
<organism evidence="10 11">
    <name type="scientific">Drosophila erecta</name>
    <name type="common">Fruit fly</name>
    <dbReference type="NCBI Taxonomy" id="7220"/>
    <lineage>
        <taxon>Eukaryota</taxon>
        <taxon>Metazoa</taxon>
        <taxon>Ecdysozoa</taxon>
        <taxon>Arthropoda</taxon>
        <taxon>Hexapoda</taxon>
        <taxon>Insecta</taxon>
        <taxon>Pterygota</taxon>
        <taxon>Neoptera</taxon>
        <taxon>Endopterygota</taxon>
        <taxon>Diptera</taxon>
        <taxon>Brachycera</taxon>
        <taxon>Muscomorpha</taxon>
        <taxon>Ephydroidea</taxon>
        <taxon>Drosophilidae</taxon>
        <taxon>Drosophila</taxon>
        <taxon>Sophophora</taxon>
    </lineage>
</organism>
<evidence type="ECO:0000259" key="9">
    <source>
        <dbReference type="PROSITE" id="PS51281"/>
    </source>
</evidence>
<dbReference type="PROSITE" id="PS50177">
    <property type="entry name" value="NTF2_DOMAIN"/>
    <property type="match status" value="1"/>
</dbReference>
<evidence type="ECO:0000256" key="6">
    <source>
        <dbReference type="ARBA" id="ARBA00022816"/>
    </source>
</evidence>
<dbReference type="OrthoDB" id="25872at2759"/>
<dbReference type="InterPro" id="IPR032710">
    <property type="entry name" value="NTF2-like_dom_sf"/>
</dbReference>
<dbReference type="InterPro" id="IPR005637">
    <property type="entry name" value="TAP_C_dom"/>
</dbReference>
<evidence type="ECO:0000256" key="7">
    <source>
        <dbReference type="ARBA" id="ARBA00023242"/>
    </source>
</evidence>
<dbReference type="Pfam" id="PF22602">
    <property type="entry name" value="NXF_NTF2"/>
    <property type="match status" value="1"/>
</dbReference>
<dbReference type="EMBL" id="CH954178">
    <property type="protein sequence ID" value="EDV52072.2"/>
    <property type="molecule type" value="Genomic_DNA"/>
</dbReference>
<evidence type="ECO:0000256" key="5">
    <source>
        <dbReference type="ARBA" id="ARBA00022737"/>
    </source>
</evidence>
<dbReference type="Gene3D" id="1.10.8.10">
    <property type="entry name" value="DNA helicase RuvA subunit, C-terminal domain"/>
    <property type="match status" value="1"/>
</dbReference>
<accession>B3NHY6</accession>
<dbReference type="SMART" id="SM00804">
    <property type="entry name" value="TAP_C"/>
    <property type="match status" value="1"/>
</dbReference>
<dbReference type="GO" id="GO:0016973">
    <property type="term" value="P:poly(A)+ mRNA export from nucleus"/>
    <property type="evidence" value="ECO:0007669"/>
    <property type="project" value="TreeGrafter"/>
</dbReference>
<reference evidence="10 11" key="2">
    <citation type="journal article" date="2008" name="Bioinformatics">
        <title>Assembly reconciliation.</title>
        <authorList>
            <person name="Zimin A.V."/>
            <person name="Smith D.R."/>
            <person name="Sutton G."/>
            <person name="Yorke J.A."/>
        </authorList>
    </citation>
    <scope>NUCLEOTIDE SEQUENCE [LARGE SCALE GENOMIC DNA]</scope>
    <source>
        <strain evidence="10 11">TSC#14021-0224.01</strain>
    </source>
</reference>
<dbReference type="GO" id="GO:0141006">
    <property type="term" value="P:transposable element silencing by piRNA-mediated heterochromatin formation"/>
    <property type="evidence" value="ECO:0007669"/>
    <property type="project" value="EnsemblMetazoa"/>
</dbReference>
<dbReference type="InterPro" id="IPR002075">
    <property type="entry name" value="NTF2_dom"/>
</dbReference>
<dbReference type="PROSITE" id="PS51281">
    <property type="entry name" value="TAP_C"/>
    <property type="match status" value="1"/>
</dbReference>
<keyword evidence="11" id="KW-1185">Reference proteome</keyword>
<evidence type="ECO:0008006" key="12">
    <source>
        <dbReference type="Google" id="ProtNLM"/>
    </source>
</evidence>
<evidence type="ECO:0000313" key="11">
    <source>
        <dbReference type="Proteomes" id="UP000008711"/>
    </source>
</evidence>
<dbReference type="FunFam" id="3.10.450.50:FF:000038">
    <property type="entry name" value="Nuclear RNA export factor 2"/>
    <property type="match status" value="1"/>
</dbReference>
<name>B3NHY6_DROER</name>
<dbReference type="InterPro" id="IPR057125">
    <property type="entry name" value="NXF1/2/3/5-like_LRR"/>
</dbReference>
<dbReference type="InterPro" id="IPR032675">
    <property type="entry name" value="LRR_dom_sf"/>
</dbReference>
<keyword evidence="3" id="KW-0813">Transport</keyword>
<dbReference type="GO" id="GO:1990139">
    <property type="term" value="P:protein localization to nuclear periphery"/>
    <property type="evidence" value="ECO:0007669"/>
    <property type="project" value="EnsemblMetazoa"/>
</dbReference>